<dbReference type="PROSITE" id="PS51257">
    <property type="entry name" value="PROKAR_LIPOPROTEIN"/>
    <property type="match status" value="1"/>
</dbReference>
<dbReference type="InterPro" id="IPR025345">
    <property type="entry name" value="DUF4249"/>
</dbReference>
<dbReference type="Proteomes" id="UP001142175">
    <property type="component" value="Unassembled WGS sequence"/>
</dbReference>
<reference evidence="1" key="1">
    <citation type="submission" date="2022-08" db="EMBL/GenBank/DDBJ databases">
        <authorList>
            <person name="Zhang D."/>
        </authorList>
    </citation>
    <scope>NUCLEOTIDE SEQUENCE</scope>
    <source>
        <strain evidence="1">XJ19-11</strain>
    </source>
</reference>
<dbReference type="RefSeq" id="WP_258425002.1">
    <property type="nucleotide sequence ID" value="NZ_JANSUY010000024.1"/>
</dbReference>
<gene>
    <name evidence="1" type="ORF">NU887_19155</name>
</gene>
<dbReference type="Pfam" id="PF14054">
    <property type="entry name" value="DUF4249"/>
    <property type="match status" value="1"/>
</dbReference>
<organism evidence="1 2">
    <name type="scientific">Aquiflexum gelatinilyticum</name>
    <dbReference type="NCBI Taxonomy" id="2961943"/>
    <lineage>
        <taxon>Bacteria</taxon>
        <taxon>Pseudomonadati</taxon>
        <taxon>Bacteroidota</taxon>
        <taxon>Cytophagia</taxon>
        <taxon>Cytophagales</taxon>
        <taxon>Cyclobacteriaceae</taxon>
        <taxon>Aquiflexum</taxon>
    </lineage>
</organism>
<keyword evidence="2" id="KW-1185">Reference proteome</keyword>
<protein>
    <submittedName>
        <fullName evidence="1">DUF4249 domain-containing protein</fullName>
    </submittedName>
</protein>
<accession>A0A9X2P963</accession>
<comment type="caution">
    <text evidence="1">The sequence shown here is derived from an EMBL/GenBank/DDBJ whole genome shotgun (WGS) entry which is preliminary data.</text>
</comment>
<sequence>MNRNIKHVIKSLALAILFLSGCRDPFDPEVTDQDLAVLVVEGFIETGGEISEITLSRTNPIRSGESFRPESGAAVFLRSESGEEWSFQETQTGVYTFSGFFDQELNYQLGINLLNGKRYLSDPMSPIITPEIEELGFLNDQEGVEIFVSTKGNEEAQYFLWDYQEDWIFRPGVRSQFFFNPATKDVEFRKADQKIDLCWKSNLFPKIILQNASRFANNTILQRELVRIPKRSEKLTERLSINVRQRAVNQETYDFWEILRKNSDDIGGIFSPLPSLIRGNIKSVDPNGDNVIGIVSMGTSTSKRIYINAADVAPWPYFIEEYEFCRLDQDTVLISDYEREFASGARIPVIPVVVVTTTIGFRAATKECTDCTLRGTNIKPDFWED</sequence>
<evidence type="ECO:0000313" key="1">
    <source>
        <dbReference type="EMBL" id="MCR9017161.1"/>
    </source>
</evidence>
<dbReference type="AlphaFoldDB" id="A0A9X2P963"/>
<dbReference type="EMBL" id="JANSUY010000024">
    <property type="protein sequence ID" value="MCR9017161.1"/>
    <property type="molecule type" value="Genomic_DNA"/>
</dbReference>
<proteinExistence type="predicted"/>
<name>A0A9X2P963_9BACT</name>
<evidence type="ECO:0000313" key="2">
    <source>
        <dbReference type="Proteomes" id="UP001142175"/>
    </source>
</evidence>